<dbReference type="STRING" id="1882918.BCY86_08165"/>
<evidence type="ECO:0000313" key="4">
    <source>
        <dbReference type="Proteomes" id="UP000185544"/>
    </source>
</evidence>
<evidence type="ECO:0000313" key="3">
    <source>
        <dbReference type="EMBL" id="APS00649.1"/>
    </source>
</evidence>
<proteinExistence type="predicted"/>
<protein>
    <recommendedName>
        <fullName evidence="2">FAS1 domain-containing protein</fullName>
    </recommendedName>
</protein>
<evidence type="ECO:0000259" key="2">
    <source>
        <dbReference type="PROSITE" id="PS50213"/>
    </source>
</evidence>
<accession>A0A1L6MYU7</accession>
<dbReference type="Proteomes" id="UP000185544">
    <property type="component" value="Chromosome"/>
</dbReference>
<dbReference type="PROSITE" id="PS50213">
    <property type="entry name" value="FAS1"/>
    <property type="match status" value="1"/>
</dbReference>
<dbReference type="AlphaFoldDB" id="A0A1L6MYU7"/>
<dbReference type="PANTHER" id="PTHR10900:SF77">
    <property type="entry name" value="FI19380P1"/>
    <property type="match status" value="1"/>
</dbReference>
<dbReference type="PANTHER" id="PTHR10900">
    <property type="entry name" value="PERIOSTIN-RELATED"/>
    <property type="match status" value="1"/>
</dbReference>
<dbReference type="InterPro" id="IPR000782">
    <property type="entry name" value="FAS1_domain"/>
</dbReference>
<sequence length="189" mass="20668">MRRVDFLFPFMFSLVGIACEATTSHEPPPQVPQRPHMIGDSPSSSPTPTQKSILEIVMSEESLATLAKLIKASGLSEQLTGPNEWTLFAPNEEAFASLTEKNSIAIDDLLKPENQAKLQDMLKYHLIAERLKAEQVVKMTTVQTLQGKTVSMSVSGTLAKVNDAQLMQVDLEGKNGVVHIIDTVLQPSP</sequence>
<dbReference type="KEGG" id="pabo:BCY86_08165"/>
<organism evidence="3 4">
    <name type="scientific">Pajaroellobacter abortibovis</name>
    <dbReference type="NCBI Taxonomy" id="1882918"/>
    <lineage>
        <taxon>Bacteria</taxon>
        <taxon>Pseudomonadati</taxon>
        <taxon>Myxococcota</taxon>
        <taxon>Polyangia</taxon>
        <taxon>Polyangiales</taxon>
        <taxon>Polyangiaceae</taxon>
    </lineage>
</organism>
<dbReference type="OrthoDB" id="9800666at2"/>
<dbReference type="InterPro" id="IPR050904">
    <property type="entry name" value="Adhesion/Biosynth-related"/>
</dbReference>
<dbReference type="FunFam" id="2.30.180.10:FF:000014">
    <property type="entry name" value="Stabilin 1"/>
    <property type="match status" value="1"/>
</dbReference>
<dbReference type="SMART" id="SM00554">
    <property type="entry name" value="FAS1"/>
    <property type="match status" value="1"/>
</dbReference>
<dbReference type="EMBL" id="CP016908">
    <property type="protein sequence ID" value="APS00649.1"/>
    <property type="molecule type" value="Genomic_DNA"/>
</dbReference>
<dbReference type="PROSITE" id="PS51257">
    <property type="entry name" value="PROKAR_LIPOPROTEIN"/>
    <property type="match status" value="1"/>
</dbReference>
<dbReference type="Pfam" id="PF02469">
    <property type="entry name" value="Fasciclin"/>
    <property type="match status" value="1"/>
</dbReference>
<name>A0A1L6MYU7_9BACT</name>
<dbReference type="RefSeq" id="WP_075277319.1">
    <property type="nucleotide sequence ID" value="NZ_CP016908.1"/>
</dbReference>
<reference evidence="3 4" key="1">
    <citation type="submission" date="2016-08" db="EMBL/GenBank/DDBJ databases">
        <title>Identification and validation of antigenic proteins from Pajaroellobacter abortibovis using de-novo genome sequence assembly and reverse vaccinology.</title>
        <authorList>
            <person name="Welly B.T."/>
            <person name="Miller M.R."/>
            <person name="Stott J.L."/>
            <person name="Blanchard M.T."/>
            <person name="Islas-Trejo A.D."/>
            <person name="O'Rourke S.M."/>
            <person name="Young A.E."/>
            <person name="Medrano J.F."/>
            <person name="Van Eenennaam A.L."/>
        </authorList>
    </citation>
    <scope>NUCLEOTIDE SEQUENCE [LARGE SCALE GENOMIC DNA]</scope>
    <source>
        <strain evidence="3 4">BTF92-0548A/99-0131</strain>
    </source>
</reference>
<dbReference type="InterPro" id="IPR036378">
    <property type="entry name" value="FAS1_dom_sf"/>
</dbReference>
<feature type="region of interest" description="Disordered" evidence="1">
    <location>
        <begin position="23"/>
        <end position="50"/>
    </location>
</feature>
<keyword evidence="4" id="KW-1185">Reference proteome</keyword>
<gene>
    <name evidence="3" type="ORF">BCY86_08165</name>
</gene>
<dbReference type="SUPFAM" id="SSF82153">
    <property type="entry name" value="FAS1 domain"/>
    <property type="match status" value="1"/>
</dbReference>
<evidence type="ECO:0000256" key="1">
    <source>
        <dbReference type="SAM" id="MobiDB-lite"/>
    </source>
</evidence>
<feature type="domain" description="FAS1" evidence="2">
    <location>
        <begin position="50"/>
        <end position="185"/>
    </location>
</feature>
<dbReference type="Gene3D" id="2.30.180.10">
    <property type="entry name" value="FAS1 domain"/>
    <property type="match status" value="1"/>
</dbReference>